<evidence type="ECO:0000313" key="3">
    <source>
        <dbReference type="Proteomes" id="UP000306420"/>
    </source>
</evidence>
<feature type="transmembrane region" description="Helical" evidence="1">
    <location>
        <begin position="6"/>
        <end position="24"/>
    </location>
</feature>
<dbReference type="RefSeq" id="WP_138404735.1">
    <property type="nucleotide sequence ID" value="NZ_VBSP01000023.1"/>
</dbReference>
<evidence type="ECO:0000313" key="2">
    <source>
        <dbReference type="EMBL" id="TLQ40892.1"/>
    </source>
</evidence>
<dbReference type="Proteomes" id="UP000306420">
    <property type="component" value="Unassembled WGS sequence"/>
</dbReference>
<feature type="transmembrane region" description="Helical" evidence="1">
    <location>
        <begin position="36"/>
        <end position="53"/>
    </location>
</feature>
<reference evidence="2 3" key="1">
    <citation type="submission" date="2019-05" db="EMBL/GenBank/DDBJ databases">
        <title>The metagenome of a microbial culture collection derived from dairy environment covers the genomic content of the human microbiome.</title>
        <authorList>
            <person name="Roder T."/>
            <person name="Wuthrich D."/>
            <person name="Sattari Z."/>
            <person name="Von Ah U."/>
            <person name="Bar C."/>
            <person name="Ronchi F."/>
            <person name="Macpherson A.J."/>
            <person name="Ganal-Vonarburg S.C."/>
            <person name="Bruggmann R."/>
            <person name="Vergeres G."/>
        </authorList>
    </citation>
    <scope>NUCLEOTIDE SEQUENCE [LARGE SCALE GENOMIC DNA]</scope>
    <source>
        <strain evidence="2 3">FAM 24227</strain>
    </source>
</reference>
<dbReference type="EMBL" id="VBSP01000023">
    <property type="protein sequence ID" value="TLQ40892.1"/>
    <property type="molecule type" value="Genomic_DNA"/>
</dbReference>
<gene>
    <name evidence="2" type="ORF">FEZ33_07245</name>
</gene>
<accession>A0A5R9DWP8</accession>
<protein>
    <submittedName>
        <fullName evidence="2">Uncharacterized protein</fullName>
    </submittedName>
</protein>
<evidence type="ECO:0000256" key="1">
    <source>
        <dbReference type="SAM" id="Phobius"/>
    </source>
</evidence>
<keyword evidence="1" id="KW-1133">Transmembrane helix</keyword>
<feature type="transmembrane region" description="Helical" evidence="1">
    <location>
        <begin position="59"/>
        <end position="82"/>
    </location>
</feature>
<keyword evidence="1" id="KW-0472">Membrane</keyword>
<organism evidence="2 3">
    <name type="scientific">Ruoffia tabacinasalis</name>
    <dbReference type="NCBI Taxonomy" id="87458"/>
    <lineage>
        <taxon>Bacteria</taxon>
        <taxon>Bacillati</taxon>
        <taxon>Bacillota</taxon>
        <taxon>Bacilli</taxon>
        <taxon>Lactobacillales</taxon>
        <taxon>Aerococcaceae</taxon>
        <taxon>Ruoffia</taxon>
    </lineage>
</organism>
<keyword evidence="1" id="KW-0812">Transmembrane</keyword>
<comment type="caution">
    <text evidence="2">The sequence shown here is derived from an EMBL/GenBank/DDBJ whole genome shotgun (WGS) entry which is preliminary data.</text>
</comment>
<sequence length="150" mass="17355">MLTIIILILIALLGYTLFHQFNAFRHIQIRENHQRLFYATPVIIAIVFLEVGFEFGETFIQYALFILIAINFVAIPFTSGLSKDFIYYKSNKRGLAGFIPKSKALTDVIGSQIEKEDDYFTVDFSFEKEIISLRFSNEQFDAVHQIISRT</sequence>
<dbReference type="AlphaFoldDB" id="A0A5R9DWP8"/>
<name>A0A5R9DWP8_9LACT</name>
<proteinExistence type="predicted"/>